<dbReference type="AlphaFoldDB" id="A0A9W6Y162"/>
<accession>A0A9W6Y162</accession>
<keyword evidence="2" id="KW-1185">Reference proteome</keyword>
<reference evidence="1" key="1">
    <citation type="submission" date="2023-04" db="EMBL/GenBank/DDBJ databases">
        <title>Phytophthora fragariaefolia NBRC 109709.</title>
        <authorList>
            <person name="Ichikawa N."/>
            <person name="Sato H."/>
            <person name="Tonouchi N."/>
        </authorList>
    </citation>
    <scope>NUCLEOTIDE SEQUENCE</scope>
    <source>
        <strain evidence="1">NBRC 109709</strain>
    </source>
</reference>
<organism evidence="1 2">
    <name type="scientific">Phytophthora fragariaefolia</name>
    <dbReference type="NCBI Taxonomy" id="1490495"/>
    <lineage>
        <taxon>Eukaryota</taxon>
        <taxon>Sar</taxon>
        <taxon>Stramenopiles</taxon>
        <taxon>Oomycota</taxon>
        <taxon>Peronosporomycetes</taxon>
        <taxon>Peronosporales</taxon>
        <taxon>Peronosporaceae</taxon>
        <taxon>Phytophthora</taxon>
    </lineage>
</organism>
<sequence length="101" mass="11703">MDESPKSLFESGDREWLYLERVKPGLTMKMARRWHGPVRVKRKVEEYALDFDEELLPEDSWEPDVLGGGYKVESILDDGRPMETSLYSEVGQRAPSEVGWL</sequence>
<name>A0A9W6Y162_9STRA</name>
<evidence type="ECO:0000313" key="1">
    <source>
        <dbReference type="EMBL" id="GMF50604.1"/>
    </source>
</evidence>
<protein>
    <submittedName>
        <fullName evidence="1">Unnamed protein product</fullName>
    </submittedName>
</protein>
<dbReference type="EMBL" id="BSXT01002733">
    <property type="protein sequence ID" value="GMF50604.1"/>
    <property type="molecule type" value="Genomic_DNA"/>
</dbReference>
<evidence type="ECO:0000313" key="2">
    <source>
        <dbReference type="Proteomes" id="UP001165121"/>
    </source>
</evidence>
<proteinExistence type="predicted"/>
<gene>
    <name evidence="1" type="ORF">Pfra01_002023400</name>
</gene>
<dbReference type="Proteomes" id="UP001165121">
    <property type="component" value="Unassembled WGS sequence"/>
</dbReference>
<comment type="caution">
    <text evidence="1">The sequence shown here is derived from an EMBL/GenBank/DDBJ whole genome shotgun (WGS) entry which is preliminary data.</text>
</comment>